<dbReference type="SUPFAM" id="SSF53448">
    <property type="entry name" value="Nucleotide-diphospho-sugar transferases"/>
    <property type="match status" value="1"/>
</dbReference>
<evidence type="ECO:0000313" key="8">
    <source>
        <dbReference type="EMBL" id="CAB4629466.1"/>
    </source>
</evidence>
<reference evidence="7" key="1">
    <citation type="submission" date="2020-05" db="EMBL/GenBank/DDBJ databases">
        <authorList>
            <person name="Chiriac C."/>
            <person name="Salcher M."/>
            <person name="Ghai R."/>
            <person name="Kavagutti S V."/>
        </authorList>
    </citation>
    <scope>NUCLEOTIDE SEQUENCE</scope>
</reference>
<dbReference type="InterPro" id="IPR005771">
    <property type="entry name" value="GalU_uridylyltTrfase_bac/arc"/>
</dbReference>
<gene>
    <name evidence="7" type="ORF">UFOPK1421_01223</name>
    <name evidence="8" type="ORF">UFOPK1960_00583</name>
</gene>
<dbReference type="InterPro" id="IPR029044">
    <property type="entry name" value="Nucleotide-diphossugar_trans"/>
</dbReference>
<dbReference type="EMBL" id="CAEZSL010000150">
    <property type="protein sequence ID" value="CAB4550075.1"/>
    <property type="molecule type" value="Genomic_DNA"/>
</dbReference>
<dbReference type="InterPro" id="IPR005835">
    <property type="entry name" value="NTP_transferase_dom"/>
</dbReference>
<dbReference type="Pfam" id="PF00483">
    <property type="entry name" value="NTP_transferase"/>
    <property type="match status" value="1"/>
</dbReference>
<dbReference type="GO" id="GO:0006011">
    <property type="term" value="P:UDP-alpha-D-glucose metabolic process"/>
    <property type="evidence" value="ECO:0007669"/>
    <property type="project" value="InterPro"/>
</dbReference>
<dbReference type="Gene3D" id="3.90.550.10">
    <property type="entry name" value="Spore Coat Polysaccharide Biosynthesis Protein SpsA, Chain A"/>
    <property type="match status" value="1"/>
</dbReference>
<comment type="similarity">
    <text evidence="1">Belongs to the UDPGP type 2 family.</text>
</comment>
<dbReference type="PANTHER" id="PTHR43197">
    <property type="entry name" value="UTP--GLUCOSE-1-PHOSPHATE URIDYLYLTRANSFERASE"/>
    <property type="match status" value="1"/>
</dbReference>
<evidence type="ECO:0000256" key="1">
    <source>
        <dbReference type="ARBA" id="ARBA00006890"/>
    </source>
</evidence>
<dbReference type="EMBL" id="CAEZVL010000068">
    <property type="protein sequence ID" value="CAB4629466.1"/>
    <property type="molecule type" value="Genomic_DNA"/>
</dbReference>
<evidence type="ECO:0000313" key="7">
    <source>
        <dbReference type="EMBL" id="CAB4550075.1"/>
    </source>
</evidence>
<dbReference type="GO" id="GO:0003983">
    <property type="term" value="F:UTP:glucose-1-phosphate uridylyltransferase activity"/>
    <property type="evidence" value="ECO:0007669"/>
    <property type="project" value="UniProtKB-EC"/>
</dbReference>
<sequence>MAITPRIHTAVIPAAGQGTRMLPATKSVPKELLPILDRPALQLIIDEALGAGVDHLVIVTSHAKPAIENYFATDLGVESSLEKQGRGVLADQLRRYRQDVRVSFAYQDQPRGLGHAVACAREAVGDEAFFVMLPDELMSDSSLLQDLATLTQSTGVGSVALKQMPTAELFRYGIVTPVGPISTADGIDSLPFTKVIEKPNVADAPSDLAIIGRYALTPDIFDLLDSLEPALGGEVLLTDALSAQADVTPLHGVISNIGRRDIGNPQGWLEAVIEAGLQHPDFGGSVREWLRTQI</sequence>
<evidence type="ECO:0000256" key="4">
    <source>
        <dbReference type="ARBA" id="ARBA00022695"/>
    </source>
</evidence>
<evidence type="ECO:0000256" key="2">
    <source>
        <dbReference type="ARBA" id="ARBA00012415"/>
    </source>
</evidence>
<proteinExistence type="inferred from homology"/>
<dbReference type="AlphaFoldDB" id="A0A6J6CG05"/>
<keyword evidence="4" id="KW-0548">Nucleotidyltransferase</keyword>
<accession>A0A6J6CG05</accession>
<comment type="catalytic activity">
    <reaction evidence="5">
        <text>alpha-D-glucose 1-phosphate + UTP + H(+) = UDP-alpha-D-glucose + diphosphate</text>
        <dbReference type="Rhea" id="RHEA:19889"/>
        <dbReference type="ChEBI" id="CHEBI:15378"/>
        <dbReference type="ChEBI" id="CHEBI:33019"/>
        <dbReference type="ChEBI" id="CHEBI:46398"/>
        <dbReference type="ChEBI" id="CHEBI:58601"/>
        <dbReference type="ChEBI" id="CHEBI:58885"/>
        <dbReference type="EC" id="2.7.7.9"/>
    </reaction>
</comment>
<dbReference type="PANTHER" id="PTHR43197:SF1">
    <property type="entry name" value="UTP--GLUCOSE-1-PHOSPHATE URIDYLYLTRANSFERASE"/>
    <property type="match status" value="1"/>
</dbReference>
<evidence type="ECO:0000256" key="3">
    <source>
        <dbReference type="ARBA" id="ARBA00022679"/>
    </source>
</evidence>
<protein>
    <recommendedName>
        <fullName evidence="2">UTP--glucose-1-phosphate uridylyltransferase</fullName>
        <ecNumber evidence="2">2.7.7.9</ecNumber>
    </recommendedName>
</protein>
<feature type="domain" description="Nucleotidyl transferase" evidence="6">
    <location>
        <begin position="10"/>
        <end position="271"/>
    </location>
</feature>
<name>A0A6J6CG05_9ZZZZ</name>
<keyword evidence="3" id="KW-0808">Transferase</keyword>
<evidence type="ECO:0000256" key="5">
    <source>
        <dbReference type="ARBA" id="ARBA00048128"/>
    </source>
</evidence>
<dbReference type="EC" id="2.7.7.9" evidence="2"/>
<evidence type="ECO:0000259" key="6">
    <source>
        <dbReference type="Pfam" id="PF00483"/>
    </source>
</evidence>
<organism evidence="7">
    <name type="scientific">freshwater metagenome</name>
    <dbReference type="NCBI Taxonomy" id="449393"/>
    <lineage>
        <taxon>unclassified sequences</taxon>
        <taxon>metagenomes</taxon>
        <taxon>ecological metagenomes</taxon>
    </lineage>
</organism>